<evidence type="ECO:0000313" key="1">
    <source>
        <dbReference type="EMBL" id="KKU05256.1"/>
    </source>
</evidence>
<reference evidence="1 2" key="1">
    <citation type="journal article" date="2015" name="Nature">
        <title>rRNA introns, odd ribosomes, and small enigmatic genomes across a large radiation of phyla.</title>
        <authorList>
            <person name="Brown C.T."/>
            <person name="Hug L.A."/>
            <person name="Thomas B.C."/>
            <person name="Sharon I."/>
            <person name="Castelle C.J."/>
            <person name="Singh A."/>
            <person name="Wilkins M.J."/>
            <person name="Williams K.H."/>
            <person name="Banfield J.F."/>
        </authorList>
    </citation>
    <scope>NUCLEOTIDE SEQUENCE [LARGE SCALE GENOMIC DNA]</scope>
</reference>
<comment type="caution">
    <text evidence="1">The sequence shown here is derived from an EMBL/GenBank/DDBJ whole genome shotgun (WGS) entry which is preliminary data.</text>
</comment>
<organism evidence="1 2">
    <name type="scientific">Candidatus Giovannonibacteria bacterium GW2011_GWA2_45_21</name>
    <dbReference type="NCBI Taxonomy" id="1618649"/>
    <lineage>
        <taxon>Bacteria</taxon>
        <taxon>Candidatus Giovannoniibacteriota</taxon>
    </lineage>
</organism>
<sequence>MNLPVELEQTGTTEVSLANGVTVTLPVCRPVFSLWDGPPLDFDYGKKPVLNYGNKPFFAELVILQILVKGGWNGVWVETYGGTHYLRSMPKGWTLQSEHVLIPEDKEELLRKIWKTAKTTACFDVFVWKDDQVLFCEVKNAGKDKLTGAQVRFIEGALACGVLPNSLLIAEWTATS</sequence>
<evidence type="ECO:0008006" key="3">
    <source>
        <dbReference type="Google" id="ProtNLM"/>
    </source>
</evidence>
<name>A0A0G1MAF9_9BACT</name>
<proteinExistence type="predicted"/>
<protein>
    <recommendedName>
        <fullName evidence="3">VRR-NUC domain-containing protein</fullName>
    </recommendedName>
</protein>
<gene>
    <name evidence="1" type="ORF">UX06_C0001G0017</name>
</gene>
<dbReference type="Proteomes" id="UP000034696">
    <property type="component" value="Unassembled WGS sequence"/>
</dbReference>
<evidence type="ECO:0000313" key="2">
    <source>
        <dbReference type="Proteomes" id="UP000034696"/>
    </source>
</evidence>
<dbReference type="EMBL" id="LCKT01000001">
    <property type="protein sequence ID" value="KKU05256.1"/>
    <property type="molecule type" value="Genomic_DNA"/>
</dbReference>
<accession>A0A0G1MAF9</accession>
<dbReference type="AlphaFoldDB" id="A0A0G1MAF9"/>